<evidence type="ECO:0000313" key="2">
    <source>
        <dbReference type="EMBL" id="KAF1993073.1"/>
    </source>
</evidence>
<evidence type="ECO:0000256" key="1">
    <source>
        <dbReference type="SAM" id="MobiDB-lite"/>
    </source>
</evidence>
<reference evidence="2" key="1">
    <citation type="journal article" date="2020" name="Stud. Mycol.">
        <title>101 Dothideomycetes genomes: a test case for predicting lifestyles and emergence of pathogens.</title>
        <authorList>
            <person name="Haridas S."/>
            <person name="Albert R."/>
            <person name="Binder M."/>
            <person name="Bloem J."/>
            <person name="Labutti K."/>
            <person name="Salamov A."/>
            <person name="Andreopoulos B."/>
            <person name="Baker S."/>
            <person name="Barry K."/>
            <person name="Bills G."/>
            <person name="Bluhm B."/>
            <person name="Cannon C."/>
            <person name="Castanera R."/>
            <person name="Culley D."/>
            <person name="Daum C."/>
            <person name="Ezra D."/>
            <person name="Gonzalez J."/>
            <person name="Henrissat B."/>
            <person name="Kuo A."/>
            <person name="Liang C."/>
            <person name="Lipzen A."/>
            <person name="Lutzoni F."/>
            <person name="Magnuson J."/>
            <person name="Mondo S."/>
            <person name="Nolan M."/>
            <person name="Ohm R."/>
            <person name="Pangilinan J."/>
            <person name="Park H.-J."/>
            <person name="Ramirez L."/>
            <person name="Alfaro M."/>
            <person name="Sun H."/>
            <person name="Tritt A."/>
            <person name="Yoshinaga Y."/>
            <person name="Zwiers L.-H."/>
            <person name="Turgeon B."/>
            <person name="Goodwin S."/>
            <person name="Spatafora J."/>
            <person name="Crous P."/>
            <person name="Grigoriev I."/>
        </authorList>
    </citation>
    <scope>NUCLEOTIDE SEQUENCE</scope>
    <source>
        <strain evidence="2">CBS 123094</strain>
    </source>
</reference>
<protein>
    <submittedName>
        <fullName evidence="2">Uncharacterized protein</fullName>
    </submittedName>
</protein>
<keyword evidence="3" id="KW-1185">Reference proteome</keyword>
<dbReference type="Proteomes" id="UP000799779">
    <property type="component" value="Unassembled WGS sequence"/>
</dbReference>
<dbReference type="EMBL" id="ML977736">
    <property type="protein sequence ID" value="KAF1993073.1"/>
    <property type="molecule type" value="Genomic_DNA"/>
</dbReference>
<feature type="region of interest" description="Disordered" evidence="1">
    <location>
        <begin position="81"/>
        <end position="101"/>
    </location>
</feature>
<dbReference type="OrthoDB" id="5426872at2759"/>
<proteinExistence type="predicted"/>
<dbReference type="AlphaFoldDB" id="A0A6A5VU83"/>
<gene>
    <name evidence="2" type="ORF">P154DRAFT_528054</name>
</gene>
<name>A0A6A5VU83_9PLEO</name>
<sequence>MGPDSLPPHRLLSTVPIPSSSASTILSTYLANSEAHPHLHPDALITPTGVTFSSHGGPTGGVIMHNLRRIAAGLRGEYLEPEKTPEPEAEEVESGKQWKGKDKRKNIEVAGGEEGWQNMSEYERDNETEGLVVGDWGERDTFVAQGADVNTAVRVGRRGRERARRIRKRGRRRRGRGIRTLSGRRLRRKRRHNGIERQFADFNSPFGAMENPVPRPLYATEPSTVRPNLAYAYAFNATIPYVPQYQYCTLPAR</sequence>
<evidence type="ECO:0000313" key="3">
    <source>
        <dbReference type="Proteomes" id="UP000799779"/>
    </source>
</evidence>
<accession>A0A6A5VU83</accession>
<organism evidence="2 3">
    <name type="scientific">Amniculicola lignicola CBS 123094</name>
    <dbReference type="NCBI Taxonomy" id="1392246"/>
    <lineage>
        <taxon>Eukaryota</taxon>
        <taxon>Fungi</taxon>
        <taxon>Dikarya</taxon>
        <taxon>Ascomycota</taxon>
        <taxon>Pezizomycotina</taxon>
        <taxon>Dothideomycetes</taxon>
        <taxon>Pleosporomycetidae</taxon>
        <taxon>Pleosporales</taxon>
        <taxon>Amniculicolaceae</taxon>
        <taxon>Amniculicola</taxon>
    </lineage>
</organism>